<feature type="compositionally biased region" description="Basic residues" evidence="8">
    <location>
        <begin position="485"/>
        <end position="497"/>
    </location>
</feature>
<feature type="transmembrane region" description="Helical" evidence="9">
    <location>
        <begin position="12"/>
        <end position="34"/>
    </location>
</feature>
<comment type="caution">
    <text evidence="11">The sequence shown here is derived from an EMBL/GenBank/DDBJ whole genome shotgun (WGS) entry which is preliminary data.</text>
</comment>
<feature type="transmembrane region" description="Helical" evidence="9">
    <location>
        <begin position="296"/>
        <end position="316"/>
    </location>
</feature>
<feature type="transmembrane region" description="Helical" evidence="9">
    <location>
        <begin position="387"/>
        <end position="409"/>
    </location>
</feature>
<sequence>MTFSQYKKWSYTLAVSISTLAVALVSSAYSGGMIEIMEDFKIGSEVATLGISLFVIGFAIGPLLWAPLRAKNSWSLIIFRFFAGCFGSSPLTNAGGIIADIFSARHRGLAMSIFASAPFMGPVLGPIVGGFLGQSAGWRWVMGLLATFTGVVWIGCSLFVPETYGPVLLRRRAARLSSLTGKIYMSQLDVRQGGTPSAAEAFKTALSRPWILLFKEPIVLLLSIYMAIIYGTLYMLFAAFPIVYQQKRGWSQGISGLAFLGILVGMLCALAYTIWDNKRYINTQAKYNGFAPPEARLPPCLLASIAVPVGLFWFAWTNYPDIHWLASIAAGAPFGFGMVLLFLSVMNYLIDAYTIFAASVLAANSVLRSIFGAVFPLFTRYMYDGLGIHWASCIPAFLALACVPFPFLFYKYGAAIRKSCTFAAQSDAFMRQMVKGAAIKQTESVMPTTADQHEAPDMEEKHERTRSISDTSSTKSGINELHTQPSHRSRTFSMHSRRTSLVESKLAYEENPYDIDRVNTGDSFKK</sequence>
<feature type="transmembrane region" description="Helical" evidence="9">
    <location>
        <begin position="46"/>
        <end position="65"/>
    </location>
</feature>
<dbReference type="GO" id="GO:0022857">
    <property type="term" value="F:transmembrane transporter activity"/>
    <property type="evidence" value="ECO:0007669"/>
    <property type="project" value="InterPro"/>
</dbReference>
<dbReference type="Proteomes" id="UP000324241">
    <property type="component" value="Unassembled WGS sequence"/>
</dbReference>
<dbReference type="InterPro" id="IPR011701">
    <property type="entry name" value="MFS"/>
</dbReference>
<feature type="transmembrane region" description="Helical" evidence="9">
    <location>
        <begin position="355"/>
        <end position="375"/>
    </location>
</feature>
<evidence type="ECO:0000256" key="3">
    <source>
        <dbReference type="ARBA" id="ARBA00022475"/>
    </source>
</evidence>
<dbReference type="PANTHER" id="PTHR23502">
    <property type="entry name" value="MAJOR FACILITATOR SUPERFAMILY"/>
    <property type="match status" value="1"/>
</dbReference>
<dbReference type="SUPFAM" id="SSF103473">
    <property type="entry name" value="MFS general substrate transporter"/>
    <property type="match status" value="1"/>
</dbReference>
<keyword evidence="5 9" id="KW-1133">Transmembrane helix</keyword>
<feature type="region of interest" description="Disordered" evidence="8">
    <location>
        <begin position="445"/>
        <end position="497"/>
    </location>
</feature>
<dbReference type="PANTHER" id="PTHR23502:SF186">
    <property type="entry name" value="MAJOR FACILITATOR SUPERFAMILY (MFS) PROFILE DOMAIN-CONTAINING PROTEIN"/>
    <property type="match status" value="1"/>
</dbReference>
<evidence type="ECO:0000256" key="1">
    <source>
        <dbReference type="ARBA" id="ARBA00004651"/>
    </source>
</evidence>
<dbReference type="GO" id="GO:0005886">
    <property type="term" value="C:plasma membrane"/>
    <property type="evidence" value="ECO:0007669"/>
    <property type="project" value="UniProtKB-SubCell"/>
</dbReference>
<dbReference type="AlphaFoldDB" id="A0A5M9N0T2"/>
<evidence type="ECO:0000259" key="10">
    <source>
        <dbReference type="PROSITE" id="PS50850"/>
    </source>
</evidence>
<gene>
    <name evidence="11" type="ORF">ATNIH1004_001603</name>
</gene>
<evidence type="ECO:0000256" key="5">
    <source>
        <dbReference type="ARBA" id="ARBA00022989"/>
    </source>
</evidence>
<evidence type="ECO:0000256" key="9">
    <source>
        <dbReference type="SAM" id="Phobius"/>
    </source>
</evidence>
<name>A0A5M9N0T2_9EURO</name>
<keyword evidence="3" id="KW-1003">Cell membrane</keyword>
<dbReference type="GeneID" id="54324305"/>
<dbReference type="InterPro" id="IPR020846">
    <property type="entry name" value="MFS_dom"/>
</dbReference>
<protein>
    <recommendedName>
        <fullName evidence="10">Major facilitator superfamily (MFS) profile domain-containing protein</fullName>
    </recommendedName>
</protein>
<dbReference type="EMBL" id="QUQM01000002">
    <property type="protein sequence ID" value="KAA8652698.1"/>
    <property type="molecule type" value="Genomic_DNA"/>
</dbReference>
<dbReference type="FunFam" id="1.20.1250.20:FF:000266">
    <property type="entry name" value="MFS multidrug transporter, putative"/>
    <property type="match status" value="1"/>
</dbReference>
<proteinExistence type="inferred from homology"/>
<feature type="transmembrane region" description="Helical" evidence="9">
    <location>
        <begin position="256"/>
        <end position="275"/>
    </location>
</feature>
<evidence type="ECO:0000256" key="7">
    <source>
        <dbReference type="ARBA" id="ARBA00038459"/>
    </source>
</evidence>
<dbReference type="VEuPathDB" id="FungiDB:EYZ11_000012"/>
<evidence type="ECO:0000256" key="8">
    <source>
        <dbReference type="SAM" id="MobiDB-lite"/>
    </source>
</evidence>
<evidence type="ECO:0000313" key="11">
    <source>
        <dbReference type="EMBL" id="KAA8652698.1"/>
    </source>
</evidence>
<keyword evidence="6 9" id="KW-0472">Membrane</keyword>
<comment type="similarity">
    <text evidence="7">Belongs to the major facilitator superfamily. DHA1 family. Polyamines/proton antiporter (TC 2.A.1.2.16) subfamily.</text>
</comment>
<dbReference type="RefSeq" id="XP_033432059.1">
    <property type="nucleotide sequence ID" value="XM_033566302.1"/>
</dbReference>
<feature type="transmembrane region" description="Helical" evidence="9">
    <location>
        <begin position="77"/>
        <end position="102"/>
    </location>
</feature>
<feature type="domain" description="Major facilitator superfamily (MFS) profile" evidence="10">
    <location>
        <begin position="1"/>
        <end position="419"/>
    </location>
</feature>
<feature type="transmembrane region" description="Helical" evidence="9">
    <location>
        <begin position="109"/>
        <end position="132"/>
    </location>
</feature>
<feature type="compositionally biased region" description="Basic and acidic residues" evidence="8">
    <location>
        <begin position="451"/>
        <end position="467"/>
    </location>
</feature>
<dbReference type="OrthoDB" id="446368at2759"/>
<evidence type="ECO:0000256" key="6">
    <source>
        <dbReference type="ARBA" id="ARBA00023136"/>
    </source>
</evidence>
<accession>A0A5M9N0T2</accession>
<dbReference type="Pfam" id="PF07690">
    <property type="entry name" value="MFS_1"/>
    <property type="match status" value="1"/>
</dbReference>
<keyword evidence="4 9" id="KW-0812">Transmembrane</keyword>
<evidence type="ECO:0000256" key="2">
    <source>
        <dbReference type="ARBA" id="ARBA00022448"/>
    </source>
</evidence>
<organism evidence="11 12">
    <name type="scientific">Aspergillus tanneri</name>
    <dbReference type="NCBI Taxonomy" id="1220188"/>
    <lineage>
        <taxon>Eukaryota</taxon>
        <taxon>Fungi</taxon>
        <taxon>Dikarya</taxon>
        <taxon>Ascomycota</taxon>
        <taxon>Pezizomycotina</taxon>
        <taxon>Eurotiomycetes</taxon>
        <taxon>Eurotiomycetidae</taxon>
        <taxon>Eurotiales</taxon>
        <taxon>Aspergillaceae</taxon>
        <taxon>Aspergillus</taxon>
        <taxon>Aspergillus subgen. Circumdati</taxon>
    </lineage>
</organism>
<feature type="transmembrane region" description="Helical" evidence="9">
    <location>
        <begin position="138"/>
        <end position="160"/>
    </location>
</feature>
<dbReference type="PROSITE" id="PS50850">
    <property type="entry name" value="MFS"/>
    <property type="match status" value="1"/>
</dbReference>
<comment type="subcellular location">
    <subcellularLocation>
        <location evidence="1">Cell membrane</location>
        <topology evidence="1">Multi-pass membrane protein</topology>
    </subcellularLocation>
</comment>
<dbReference type="InterPro" id="IPR036259">
    <property type="entry name" value="MFS_trans_sf"/>
</dbReference>
<reference evidence="11 12" key="1">
    <citation type="submission" date="2019-08" db="EMBL/GenBank/DDBJ databases">
        <title>The genome sequence of a newly discovered highly antifungal drug resistant Aspergillus species, Aspergillus tanneri NIH 1004.</title>
        <authorList>
            <person name="Mounaud S."/>
            <person name="Singh I."/>
            <person name="Joardar V."/>
            <person name="Pakala S."/>
            <person name="Pakala S."/>
            <person name="Venepally P."/>
            <person name="Chung J.K."/>
            <person name="Losada L."/>
            <person name="Nierman W.C."/>
        </authorList>
    </citation>
    <scope>NUCLEOTIDE SEQUENCE [LARGE SCALE GENOMIC DNA]</scope>
    <source>
        <strain evidence="11 12">NIH1004</strain>
    </source>
</reference>
<keyword evidence="2" id="KW-0813">Transport</keyword>
<feature type="transmembrane region" description="Helical" evidence="9">
    <location>
        <begin position="322"/>
        <end position="343"/>
    </location>
</feature>
<feature type="compositionally biased region" description="Polar residues" evidence="8">
    <location>
        <begin position="468"/>
        <end position="484"/>
    </location>
</feature>
<dbReference type="CDD" id="cd17323">
    <property type="entry name" value="MFS_Tpo1_MDR_like"/>
    <property type="match status" value="1"/>
</dbReference>
<feature type="transmembrane region" description="Helical" evidence="9">
    <location>
        <begin position="218"/>
        <end position="244"/>
    </location>
</feature>
<evidence type="ECO:0000256" key="4">
    <source>
        <dbReference type="ARBA" id="ARBA00022692"/>
    </source>
</evidence>
<evidence type="ECO:0000313" key="12">
    <source>
        <dbReference type="Proteomes" id="UP000324241"/>
    </source>
</evidence>
<dbReference type="Gene3D" id="1.20.1250.20">
    <property type="entry name" value="MFS general substrate transporter like domains"/>
    <property type="match status" value="1"/>
</dbReference>